<dbReference type="Pfam" id="PF00561">
    <property type="entry name" value="Abhydrolase_1"/>
    <property type="match status" value="1"/>
</dbReference>
<accession>A0A1H3W7Z5</accession>
<dbReference type="EMBL" id="FNQV01000002">
    <property type="protein sequence ID" value="SDZ82462.1"/>
    <property type="molecule type" value="Genomic_DNA"/>
</dbReference>
<dbReference type="InterPro" id="IPR000073">
    <property type="entry name" value="AB_hydrolase_1"/>
</dbReference>
<dbReference type="Proteomes" id="UP000199288">
    <property type="component" value="Unassembled WGS sequence"/>
</dbReference>
<dbReference type="AlphaFoldDB" id="A0A1H3W7Z5"/>
<proteinExistence type="predicted"/>
<dbReference type="SMART" id="SM00824">
    <property type="entry name" value="PKS_TE"/>
    <property type="match status" value="1"/>
</dbReference>
<dbReference type="GO" id="GO:0016787">
    <property type="term" value="F:hydrolase activity"/>
    <property type="evidence" value="ECO:0007669"/>
    <property type="project" value="UniProtKB-KW"/>
</dbReference>
<keyword evidence="3" id="KW-1185">Reference proteome</keyword>
<dbReference type="Gene3D" id="3.40.50.1820">
    <property type="entry name" value="alpha/beta hydrolase"/>
    <property type="match status" value="1"/>
</dbReference>
<organism evidence="2 3">
    <name type="scientific">Bowdeniella nasicola</name>
    <dbReference type="NCBI Taxonomy" id="208480"/>
    <lineage>
        <taxon>Bacteria</taxon>
        <taxon>Bacillati</taxon>
        <taxon>Actinomycetota</taxon>
        <taxon>Actinomycetes</taxon>
        <taxon>Actinomycetales</taxon>
        <taxon>Actinomycetaceae</taxon>
        <taxon>Bowdeniella</taxon>
    </lineage>
</organism>
<sequence length="202" mass="21379">MDQLVYVAGLGRPAADVQPLATALGARLVAAFGVDDPLFEDLAAGADLVAAAAGTSRPVLIGHSMGAFVAECAAYRHPAAFSALVLLDPSIARPQRDGLPPALQEALRQLLVGKSRFVNAARDNLNYRRFATLTAAARQRYELSIPALIVTATLCLESSWSHQHSAMASQLGASHIVRAPASHLLATKHSDDVAAIIRAWQR</sequence>
<gene>
    <name evidence="2" type="ORF">SAMN02910418_00300</name>
</gene>
<evidence type="ECO:0000313" key="2">
    <source>
        <dbReference type="EMBL" id="SDZ82462.1"/>
    </source>
</evidence>
<dbReference type="InterPro" id="IPR029058">
    <property type="entry name" value="AB_hydrolase_fold"/>
</dbReference>
<keyword evidence="2" id="KW-0378">Hydrolase</keyword>
<protein>
    <submittedName>
        <fullName evidence="2">Alpha/beta hydrolase family protein</fullName>
    </submittedName>
</protein>
<reference evidence="3" key="1">
    <citation type="submission" date="2016-10" db="EMBL/GenBank/DDBJ databases">
        <authorList>
            <person name="Varghese N."/>
            <person name="Submissions S."/>
        </authorList>
    </citation>
    <scope>NUCLEOTIDE SEQUENCE [LARGE SCALE GENOMIC DNA]</scope>
    <source>
        <strain evidence="3">KPR-1</strain>
    </source>
</reference>
<evidence type="ECO:0000313" key="3">
    <source>
        <dbReference type="Proteomes" id="UP000199288"/>
    </source>
</evidence>
<feature type="domain" description="Thioesterase TesA-like" evidence="1">
    <location>
        <begin position="5"/>
        <end position="201"/>
    </location>
</feature>
<dbReference type="InterPro" id="IPR020802">
    <property type="entry name" value="TesA-like"/>
</dbReference>
<dbReference type="SUPFAM" id="SSF53474">
    <property type="entry name" value="alpha/beta-Hydrolases"/>
    <property type="match status" value="1"/>
</dbReference>
<name>A0A1H3W7Z5_9ACTO</name>
<evidence type="ECO:0000259" key="1">
    <source>
        <dbReference type="SMART" id="SM00824"/>
    </source>
</evidence>